<dbReference type="HOGENOM" id="CLU_094262_2_0_1"/>
<evidence type="ECO:0000256" key="4">
    <source>
        <dbReference type="PROSITE-ProRule" id="PRU00134"/>
    </source>
</evidence>
<dbReference type="EMBL" id="KE504146">
    <property type="protein sequence ID" value="EPT00806.1"/>
    <property type="molecule type" value="Genomic_DNA"/>
</dbReference>
<evidence type="ECO:0000256" key="2">
    <source>
        <dbReference type="ARBA" id="ARBA00022771"/>
    </source>
</evidence>
<keyword evidence="7" id="KW-1185">Reference proteome</keyword>
<dbReference type="SUPFAM" id="SSF144232">
    <property type="entry name" value="HIT/MYND zinc finger-like"/>
    <property type="match status" value="1"/>
</dbReference>
<evidence type="ECO:0000259" key="5">
    <source>
        <dbReference type="PROSITE" id="PS50865"/>
    </source>
</evidence>
<proteinExistence type="predicted"/>
<dbReference type="Proteomes" id="UP000015241">
    <property type="component" value="Unassembled WGS sequence"/>
</dbReference>
<dbReference type="AlphaFoldDB" id="S8FHC0"/>
<dbReference type="Gene3D" id="6.10.140.2220">
    <property type="match status" value="1"/>
</dbReference>
<evidence type="ECO:0000256" key="1">
    <source>
        <dbReference type="ARBA" id="ARBA00022723"/>
    </source>
</evidence>
<protein>
    <recommendedName>
        <fullName evidence="5">MYND-type domain-containing protein</fullName>
    </recommendedName>
</protein>
<evidence type="ECO:0000313" key="7">
    <source>
        <dbReference type="Proteomes" id="UP000015241"/>
    </source>
</evidence>
<dbReference type="eggNOG" id="ENOG502RT4A">
    <property type="taxonomic scope" value="Eukaryota"/>
</dbReference>
<keyword evidence="1" id="KW-0479">Metal-binding</keyword>
<dbReference type="PROSITE" id="PS50865">
    <property type="entry name" value="ZF_MYND_2"/>
    <property type="match status" value="1"/>
</dbReference>
<gene>
    <name evidence="6" type="ORF">FOMPIDRAFT_1016245</name>
</gene>
<evidence type="ECO:0000256" key="3">
    <source>
        <dbReference type="ARBA" id="ARBA00022833"/>
    </source>
</evidence>
<evidence type="ECO:0000313" key="6">
    <source>
        <dbReference type="EMBL" id="EPT00806.1"/>
    </source>
</evidence>
<reference evidence="6 7" key="1">
    <citation type="journal article" date="2012" name="Science">
        <title>The Paleozoic origin of enzymatic lignin decomposition reconstructed from 31 fungal genomes.</title>
        <authorList>
            <person name="Floudas D."/>
            <person name="Binder M."/>
            <person name="Riley R."/>
            <person name="Barry K."/>
            <person name="Blanchette R.A."/>
            <person name="Henrissat B."/>
            <person name="Martinez A.T."/>
            <person name="Otillar R."/>
            <person name="Spatafora J.W."/>
            <person name="Yadav J.S."/>
            <person name="Aerts A."/>
            <person name="Benoit I."/>
            <person name="Boyd A."/>
            <person name="Carlson A."/>
            <person name="Copeland A."/>
            <person name="Coutinho P.M."/>
            <person name="de Vries R.P."/>
            <person name="Ferreira P."/>
            <person name="Findley K."/>
            <person name="Foster B."/>
            <person name="Gaskell J."/>
            <person name="Glotzer D."/>
            <person name="Gorecki P."/>
            <person name="Heitman J."/>
            <person name="Hesse C."/>
            <person name="Hori C."/>
            <person name="Igarashi K."/>
            <person name="Jurgens J.A."/>
            <person name="Kallen N."/>
            <person name="Kersten P."/>
            <person name="Kohler A."/>
            <person name="Kuees U."/>
            <person name="Kumar T.K.A."/>
            <person name="Kuo A."/>
            <person name="LaButti K."/>
            <person name="Larrondo L.F."/>
            <person name="Lindquist E."/>
            <person name="Ling A."/>
            <person name="Lombard V."/>
            <person name="Lucas S."/>
            <person name="Lundell T."/>
            <person name="Martin R."/>
            <person name="McLaughlin D.J."/>
            <person name="Morgenstern I."/>
            <person name="Morin E."/>
            <person name="Murat C."/>
            <person name="Nagy L.G."/>
            <person name="Nolan M."/>
            <person name="Ohm R.A."/>
            <person name="Patyshakuliyeva A."/>
            <person name="Rokas A."/>
            <person name="Ruiz-Duenas F.J."/>
            <person name="Sabat G."/>
            <person name="Salamov A."/>
            <person name="Samejima M."/>
            <person name="Schmutz J."/>
            <person name="Slot J.C."/>
            <person name="St John F."/>
            <person name="Stenlid J."/>
            <person name="Sun H."/>
            <person name="Sun S."/>
            <person name="Syed K."/>
            <person name="Tsang A."/>
            <person name="Wiebenga A."/>
            <person name="Young D."/>
            <person name="Pisabarro A."/>
            <person name="Eastwood D.C."/>
            <person name="Martin F."/>
            <person name="Cullen D."/>
            <person name="Grigoriev I.V."/>
            <person name="Hibbett D.S."/>
        </authorList>
    </citation>
    <scope>NUCLEOTIDE SEQUENCE</scope>
    <source>
        <strain evidence="7">FP-58527</strain>
    </source>
</reference>
<dbReference type="GO" id="GO:0008270">
    <property type="term" value="F:zinc ion binding"/>
    <property type="evidence" value="ECO:0007669"/>
    <property type="project" value="UniProtKB-KW"/>
</dbReference>
<feature type="domain" description="MYND-type" evidence="5">
    <location>
        <begin position="59"/>
        <end position="100"/>
    </location>
</feature>
<dbReference type="InParanoid" id="S8FHC0"/>
<keyword evidence="3" id="KW-0862">Zinc</keyword>
<keyword evidence="2 4" id="KW-0863">Zinc-finger</keyword>
<name>S8FHC0_FOMSC</name>
<dbReference type="OrthoDB" id="341421at2759"/>
<sequence length="285" mass="31868">MPSNSNEFVEPHRFQSGTVAFVLFIGSSCAQSSTGSTPSASRAGRRDNVDFGERYPRSCRHCMRLEEDGMKMRRCNGCLVHMYCGRECQKAAWPTHKKFCKRAQGNRPHMDPNSISDECAEFLRLFLAEHSQHISMAAITSVCRYYLPPRTSDPVATAREREDVLIIDLSMRPHAACLPPKWRFRVVDARLETLGQSSFTPDVVDHLRIGLVDYKAHSIGMGGVGAVILVVLRVADGSDVGSNLKLGQVVPKPFDLPGREWLSLPLDNVRYRECLMKMLNEGDAV</sequence>
<dbReference type="InterPro" id="IPR002893">
    <property type="entry name" value="Znf_MYND"/>
</dbReference>
<organism evidence="6 7">
    <name type="scientific">Fomitopsis schrenkii</name>
    <name type="common">Brown rot fungus</name>
    <dbReference type="NCBI Taxonomy" id="2126942"/>
    <lineage>
        <taxon>Eukaryota</taxon>
        <taxon>Fungi</taxon>
        <taxon>Dikarya</taxon>
        <taxon>Basidiomycota</taxon>
        <taxon>Agaricomycotina</taxon>
        <taxon>Agaricomycetes</taxon>
        <taxon>Polyporales</taxon>
        <taxon>Fomitopsis</taxon>
    </lineage>
</organism>
<dbReference type="Pfam" id="PF01753">
    <property type="entry name" value="zf-MYND"/>
    <property type="match status" value="1"/>
</dbReference>
<accession>S8FHC0</accession>
<dbReference type="PROSITE" id="PS01360">
    <property type="entry name" value="ZF_MYND_1"/>
    <property type="match status" value="1"/>
</dbReference>
<dbReference type="STRING" id="743788.S8FHC0"/>